<dbReference type="Proteomes" id="UP000053555">
    <property type="component" value="Unassembled WGS sequence"/>
</dbReference>
<name>A0A0B2PPB5_GLYSO</name>
<proteinExistence type="predicted"/>
<dbReference type="EMBL" id="KN664071">
    <property type="protein sequence ID" value="KHN10940.1"/>
    <property type="molecule type" value="Genomic_DNA"/>
</dbReference>
<protein>
    <submittedName>
        <fullName evidence="1">Uncharacterized protein</fullName>
    </submittedName>
</protein>
<evidence type="ECO:0000313" key="1">
    <source>
        <dbReference type="EMBL" id="KHN10940.1"/>
    </source>
</evidence>
<gene>
    <name evidence="1" type="ORF">glysoja_026675</name>
</gene>
<accession>A0A0B2PPB5</accession>
<sequence length="63" mass="6913">MAGARGCRSRGTYCVIWITPFFRGSVGPSRRSSSRGSPLIIATVEICILSGRSNRRKRSLKKA</sequence>
<reference evidence="1" key="1">
    <citation type="submission" date="2014-07" db="EMBL/GenBank/DDBJ databases">
        <title>Identification of a novel salt tolerance gene in wild soybean by whole-genome sequencing.</title>
        <authorList>
            <person name="Lam H.-M."/>
            <person name="Qi X."/>
            <person name="Li M.-W."/>
            <person name="Liu X."/>
            <person name="Xie M."/>
            <person name="Ni M."/>
            <person name="Xu X."/>
        </authorList>
    </citation>
    <scope>NUCLEOTIDE SEQUENCE [LARGE SCALE GENOMIC DNA]</scope>
    <source>
        <tissue evidence="1">Root</tissue>
    </source>
</reference>
<organism evidence="1">
    <name type="scientific">Glycine soja</name>
    <name type="common">Wild soybean</name>
    <dbReference type="NCBI Taxonomy" id="3848"/>
    <lineage>
        <taxon>Eukaryota</taxon>
        <taxon>Viridiplantae</taxon>
        <taxon>Streptophyta</taxon>
        <taxon>Embryophyta</taxon>
        <taxon>Tracheophyta</taxon>
        <taxon>Spermatophyta</taxon>
        <taxon>Magnoliopsida</taxon>
        <taxon>eudicotyledons</taxon>
        <taxon>Gunneridae</taxon>
        <taxon>Pentapetalae</taxon>
        <taxon>rosids</taxon>
        <taxon>fabids</taxon>
        <taxon>Fabales</taxon>
        <taxon>Fabaceae</taxon>
        <taxon>Papilionoideae</taxon>
        <taxon>50 kb inversion clade</taxon>
        <taxon>NPAAA clade</taxon>
        <taxon>indigoferoid/millettioid clade</taxon>
        <taxon>Phaseoleae</taxon>
        <taxon>Glycine</taxon>
        <taxon>Glycine subgen. Soja</taxon>
    </lineage>
</organism>
<dbReference type="AlphaFoldDB" id="A0A0B2PPB5"/>